<keyword evidence="4" id="KW-0804">Transcription</keyword>
<dbReference type="Proteomes" id="UP000573499">
    <property type="component" value="Unassembled WGS sequence"/>
</dbReference>
<reference evidence="6 7" key="1">
    <citation type="submission" date="2020-07" db="EMBL/GenBank/DDBJ databases">
        <title>Novel species isolated from subtropical streams in China.</title>
        <authorList>
            <person name="Lu H."/>
        </authorList>
    </citation>
    <scope>NUCLEOTIDE SEQUENCE [LARGE SCALE GENOMIC DNA]</scope>
    <source>
        <strain evidence="6 7">LX47W</strain>
    </source>
</reference>
<dbReference type="Pfam" id="PF03466">
    <property type="entry name" value="LysR_substrate"/>
    <property type="match status" value="1"/>
</dbReference>
<keyword evidence="7" id="KW-1185">Reference proteome</keyword>
<dbReference type="InterPro" id="IPR036388">
    <property type="entry name" value="WH-like_DNA-bd_sf"/>
</dbReference>
<dbReference type="FunFam" id="1.10.10.10:FF:000001">
    <property type="entry name" value="LysR family transcriptional regulator"/>
    <property type="match status" value="1"/>
</dbReference>
<dbReference type="InterPro" id="IPR036390">
    <property type="entry name" value="WH_DNA-bd_sf"/>
</dbReference>
<evidence type="ECO:0000256" key="3">
    <source>
        <dbReference type="ARBA" id="ARBA00023125"/>
    </source>
</evidence>
<name>A0A7W2ILH1_9BURK</name>
<dbReference type="PROSITE" id="PS50931">
    <property type="entry name" value="HTH_LYSR"/>
    <property type="match status" value="1"/>
</dbReference>
<organism evidence="6 7">
    <name type="scientific">Rugamonas apoptosis</name>
    <dbReference type="NCBI Taxonomy" id="2758570"/>
    <lineage>
        <taxon>Bacteria</taxon>
        <taxon>Pseudomonadati</taxon>
        <taxon>Pseudomonadota</taxon>
        <taxon>Betaproteobacteria</taxon>
        <taxon>Burkholderiales</taxon>
        <taxon>Oxalobacteraceae</taxon>
        <taxon>Telluria group</taxon>
        <taxon>Rugamonas</taxon>
    </lineage>
</organism>
<gene>
    <name evidence="6" type="ORF">H3H39_16075</name>
</gene>
<dbReference type="GO" id="GO:0003700">
    <property type="term" value="F:DNA-binding transcription factor activity"/>
    <property type="evidence" value="ECO:0007669"/>
    <property type="project" value="InterPro"/>
</dbReference>
<dbReference type="Pfam" id="PF00126">
    <property type="entry name" value="HTH_1"/>
    <property type="match status" value="1"/>
</dbReference>
<dbReference type="SUPFAM" id="SSF46785">
    <property type="entry name" value="Winged helix' DNA-binding domain"/>
    <property type="match status" value="1"/>
</dbReference>
<sequence length="300" mass="33198">MDQLAAMRALRRVVELGSFTAAGDALGLSHTVISRQISHLEAKLGAQLLNRTTRRFALTTAGTEYYAACQHILDALDDADRAVGQHQANPSGTLRINAPMAFGTEELAHWLPRFLERYPELQVDLVCNDRVVDLIEEGFDVALRLARDLPDSTLIAKRLASSQVMLVASPDYLRRHGTPSTPHDLLQHNCLTYSQLARPREWRFTAPGGDDVAVTVKGSLQANNGVALRTVALAGTGIATTASFIVHEDVRRGALVQVLPDYTIRPRELYVLYPHNRHLSPKVRVFVEFASALYQARGWD</sequence>
<dbReference type="GO" id="GO:0003677">
    <property type="term" value="F:DNA binding"/>
    <property type="evidence" value="ECO:0007669"/>
    <property type="project" value="UniProtKB-KW"/>
</dbReference>
<evidence type="ECO:0000259" key="5">
    <source>
        <dbReference type="PROSITE" id="PS50931"/>
    </source>
</evidence>
<dbReference type="AlphaFoldDB" id="A0A7W2ILH1"/>
<dbReference type="CDD" id="cd08422">
    <property type="entry name" value="PBP2_CrgA_like"/>
    <property type="match status" value="1"/>
</dbReference>
<dbReference type="Gene3D" id="3.40.190.290">
    <property type="match status" value="1"/>
</dbReference>
<evidence type="ECO:0000313" key="6">
    <source>
        <dbReference type="EMBL" id="MBA5688564.1"/>
    </source>
</evidence>
<feature type="domain" description="HTH lysR-type" evidence="5">
    <location>
        <begin position="1"/>
        <end position="59"/>
    </location>
</feature>
<comment type="caution">
    <text evidence="6">The sequence shown here is derived from an EMBL/GenBank/DDBJ whole genome shotgun (WGS) entry which is preliminary data.</text>
</comment>
<evidence type="ECO:0000313" key="7">
    <source>
        <dbReference type="Proteomes" id="UP000573499"/>
    </source>
</evidence>
<dbReference type="PANTHER" id="PTHR30537:SF5">
    <property type="entry name" value="HTH-TYPE TRANSCRIPTIONAL ACTIVATOR TTDR-RELATED"/>
    <property type="match status" value="1"/>
</dbReference>
<evidence type="ECO:0000256" key="2">
    <source>
        <dbReference type="ARBA" id="ARBA00023015"/>
    </source>
</evidence>
<protein>
    <submittedName>
        <fullName evidence="6">LysR family transcriptional regulator</fullName>
    </submittedName>
</protein>
<dbReference type="InterPro" id="IPR058163">
    <property type="entry name" value="LysR-type_TF_proteobact-type"/>
</dbReference>
<comment type="similarity">
    <text evidence="1">Belongs to the LysR transcriptional regulatory family.</text>
</comment>
<dbReference type="RefSeq" id="WP_182154389.1">
    <property type="nucleotide sequence ID" value="NZ_JACEZU010000007.1"/>
</dbReference>
<dbReference type="PANTHER" id="PTHR30537">
    <property type="entry name" value="HTH-TYPE TRANSCRIPTIONAL REGULATOR"/>
    <property type="match status" value="1"/>
</dbReference>
<dbReference type="EMBL" id="JACEZU010000007">
    <property type="protein sequence ID" value="MBA5688564.1"/>
    <property type="molecule type" value="Genomic_DNA"/>
</dbReference>
<keyword evidence="3" id="KW-0238">DNA-binding</keyword>
<evidence type="ECO:0000256" key="1">
    <source>
        <dbReference type="ARBA" id="ARBA00009437"/>
    </source>
</evidence>
<keyword evidence="2" id="KW-0805">Transcription regulation</keyword>
<dbReference type="SUPFAM" id="SSF53850">
    <property type="entry name" value="Periplasmic binding protein-like II"/>
    <property type="match status" value="1"/>
</dbReference>
<dbReference type="InterPro" id="IPR000847">
    <property type="entry name" value="LysR_HTH_N"/>
</dbReference>
<evidence type="ECO:0000256" key="4">
    <source>
        <dbReference type="ARBA" id="ARBA00023163"/>
    </source>
</evidence>
<dbReference type="InterPro" id="IPR005119">
    <property type="entry name" value="LysR_subst-bd"/>
</dbReference>
<accession>A0A7W2ILH1</accession>
<dbReference type="FunFam" id="3.40.190.290:FF:000001">
    <property type="entry name" value="Transcriptional regulator, LysR family"/>
    <property type="match status" value="1"/>
</dbReference>
<dbReference type="Gene3D" id="1.10.10.10">
    <property type="entry name" value="Winged helix-like DNA-binding domain superfamily/Winged helix DNA-binding domain"/>
    <property type="match status" value="1"/>
</dbReference>
<proteinExistence type="inferred from homology"/>